<feature type="domain" description="Transposase IS200-like" evidence="1">
    <location>
        <begin position="25"/>
        <end position="81"/>
    </location>
</feature>
<dbReference type="InterPro" id="IPR036515">
    <property type="entry name" value="Transposase_17_sf"/>
</dbReference>
<protein>
    <submittedName>
        <fullName evidence="2">Transposase</fullName>
    </submittedName>
</protein>
<sequence>MKEVYVIRDQTLPHFITATVVDWVDVFSRQLYRDCVIECLYFCIKNKGMALYGYFIMSNHVHLIVQSDRSELSNLIRDFKKLLQKIF</sequence>
<dbReference type="Proteomes" id="UP001600109">
    <property type="component" value="Unassembled WGS sequence"/>
</dbReference>
<evidence type="ECO:0000259" key="1">
    <source>
        <dbReference type="Pfam" id="PF01797"/>
    </source>
</evidence>
<dbReference type="RefSeq" id="WP_379853204.1">
    <property type="nucleotide sequence ID" value="NZ_JBHZPZ010000001.1"/>
</dbReference>
<keyword evidence="3" id="KW-1185">Reference proteome</keyword>
<dbReference type="Gene3D" id="3.30.70.1290">
    <property type="entry name" value="Transposase IS200-like"/>
    <property type="match status" value="1"/>
</dbReference>
<gene>
    <name evidence="2" type="ORF">ACFX5E_00500</name>
</gene>
<reference evidence="2 3" key="1">
    <citation type="submission" date="2024-06" db="EMBL/GenBank/DDBJ databases">
        <title>Flavobacterium spp. isolated from glacier.</title>
        <authorList>
            <person name="Han D."/>
        </authorList>
    </citation>
    <scope>NUCLEOTIDE SEQUENCE [LARGE SCALE GENOMIC DNA]</scope>
    <source>
        <strain evidence="2 3">LS2P90</strain>
    </source>
</reference>
<comment type="caution">
    <text evidence="2">The sequence shown here is derived from an EMBL/GenBank/DDBJ whole genome shotgun (WGS) entry which is preliminary data.</text>
</comment>
<dbReference type="Pfam" id="PF01797">
    <property type="entry name" value="Y1_Tnp"/>
    <property type="match status" value="1"/>
</dbReference>
<accession>A0ABW6HS41</accession>
<dbReference type="InterPro" id="IPR002686">
    <property type="entry name" value="Transposase_17"/>
</dbReference>
<name>A0ABW6HS41_9FLAO</name>
<dbReference type="EMBL" id="JBHZPZ010000001">
    <property type="protein sequence ID" value="MFE3866547.1"/>
    <property type="molecule type" value="Genomic_DNA"/>
</dbReference>
<evidence type="ECO:0000313" key="2">
    <source>
        <dbReference type="EMBL" id="MFE3866547.1"/>
    </source>
</evidence>
<proteinExistence type="predicted"/>
<dbReference type="SUPFAM" id="SSF143422">
    <property type="entry name" value="Transposase IS200-like"/>
    <property type="match status" value="1"/>
</dbReference>
<evidence type="ECO:0000313" key="3">
    <source>
        <dbReference type="Proteomes" id="UP001600109"/>
    </source>
</evidence>
<organism evidence="2 3">
    <name type="scientific">Flavobacterium xylosi</name>
    <dbReference type="NCBI Taxonomy" id="3230415"/>
    <lineage>
        <taxon>Bacteria</taxon>
        <taxon>Pseudomonadati</taxon>
        <taxon>Bacteroidota</taxon>
        <taxon>Flavobacteriia</taxon>
        <taxon>Flavobacteriales</taxon>
        <taxon>Flavobacteriaceae</taxon>
        <taxon>Flavobacterium</taxon>
    </lineage>
</organism>